<keyword evidence="3" id="KW-0175">Coiled coil</keyword>
<comment type="subcellular location">
    <subcellularLocation>
        <location evidence="1">Nucleus</location>
        <location evidence="1">Nucleolus</location>
    </subcellularLocation>
</comment>
<gene>
    <name evidence="6" type="ORF">RclHR1_01170016</name>
</gene>
<dbReference type="PANTHER" id="PTHR14577">
    <property type="entry name" value="NUCLEOLAR PROTEIN 12"/>
    <property type="match status" value="1"/>
</dbReference>
<dbReference type="Proteomes" id="UP000247702">
    <property type="component" value="Unassembled WGS sequence"/>
</dbReference>
<dbReference type="PANTHER" id="PTHR14577:SF0">
    <property type="entry name" value="NUCLEOLAR PROTEIN 12"/>
    <property type="match status" value="1"/>
</dbReference>
<feature type="compositionally biased region" description="Basic residues" evidence="5">
    <location>
        <begin position="194"/>
        <end position="228"/>
    </location>
</feature>
<feature type="region of interest" description="Disordered" evidence="5">
    <location>
        <begin position="95"/>
        <end position="135"/>
    </location>
</feature>
<evidence type="ECO:0000256" key="2">
    <source>
        <dbReference type="ARBA" id="ARBA00007175"/>
    </source>
</evidence>
<dbReference type="STRING" id="94130.A0A2Z6Q9E9"/>
<keyword evidence="4" id="KW-0539">Nucleus</keyword>
<dbReference type="EMBL" id="BEXD01000191">
    <property type="protein sequence ID" value="GBB85132.1"/>
    <property type="molecule type" value="Genomic_DNA"/>
</dbReference>
<dbReference type="GO" id="GO:0005730">
    <property type="term" value="C:nucleolus"/>
    <property type="evidence" value="ECO:0007669"/>
    <property type="project" value="UniProtKB-SubCell"/>
</dbReference>
<proteinExistence type="inferred from homology"/>
<evidence type="ECO:0000313" key="6">
    <source>
        <dbReference type="EMBL" id="GBB85132.1"/>
    </source>
</evidence>
<name>A0A2Z6Q9E9_9GLOM</name>
<organism evidence="6 7">
    <name type="scientific">Rhizophagus clarus</name>
    <dbReference type="NCBI Taxonomy" id="94130"/>
    <lineage>
        <taxon>Eukaryota</taxon>
        <taxon>Fungi</taxon>
        <taxon>Fungi incertae sedis</taxon>
        <taxon>Mucoromycota</taxon>
        <taxon>Glomeromycotina</taxon>
        <taxon>Glomeromycetes</taxon>
        <taxon>Glomerales</taxon>
        <taxon>Glomeraceae</taxon>
        <taxon>Rhizophagus</taxon>
    </lineage>
</organism>
<sequence length="228" mass="26537">MDNLTRLTGGSQIYAKKRKHRLEQIPEVVFDETARRDFLTGFHKRKLERKAKAKENALQFAKQERAKARKAAKESLKAQVNERLAELQEAINRRNGKIIGQTDDKEGEKEEEDNVNNDNDDEQNNQESNIIQTEFRSDYNTKTTVTIIEDFDISNVFEPVSKKPKIEEITDHNMETSPAPVKNLEQKSTSASKNSKKRNKKKFHPRNKTRHSKTKKFIRSSGRNKKRK</sequence>
<reference evidence="6 7" key="1">
    <citation type="submission" date="2017-11" db="EMBL/GenBank/DDBJ databases">
        <title>The genome of Rhizophagus clarus HR1 reveals common genetic basis of auxotrophy among arbuscular mycorrhizal fungi.</title>
        <authorList>
            <person name="Kobayashi Y."/>
        </authorList>
    </citation>
    <scope>NUCLEOTIDE SEQUENCE [LARGE SCALE GENOMIC DNA]</scope>
    <source>
        <strain evidence="6 7">HR1</strain>
    </source>
</reference>
<feature type="compositionally biased region" description="Acidic residues" evidence="5">
    <location>
        <begin position="109"/>
        <end position="124"/>
    </location>
</feature>
<feature type="region of interest" description="Disordered" evidence="5">
    <location>
        <begin position="167"/>
        <end position="228"/>
    </location>
</feature>
<dbReference type="Pfam" id="PF09805">
    <property type="entry name" value="Nop25"/>
    <property type="match status" value="1"/>
</dbReference>
<dbReference type="GO" id="GO:0019843">
    <property type="term" value="F:rRNA binding"/>
    <property type="evidence" value="ECO:0007669"/>
    <property type="project" value="TreeGrafter"/>
</dbReference>
<comment type="caution">
    <text evidence="6">The sequence shown here is derived from an EMBL/GenBank/DDBJ whole genome shotgun (WGS) entry which is preliminary data.</text>
</comment>
<protein>
    <recommendedName>
        <fullName evidence="8">Ribosomal RNA-processing protein 17</fullName>
    </recommendedName>
</protein>
<dbReference type="InterPro" id="IPR019186">
    <property type="entry name" value="Nucleolar_protein_12"/>
</dbReference>
<evidence type="ECO:0000256" key="4">
    <source>
        <dbReference type="ARBA" id="ARBA00023242"/>
    </source>
</evidence>
<accession>A0A2Z6Q9E9</accession>
<evidence type="ECO:0000256" key="1">
    <source>
        <dbReference type="ARBA" id="ARBA00004604"/>
    </source>
</evidence>
<keyword evidence="7" id="KW-1185">Reference proteome</keyword>
<evidence type="ECO:0000313" key="7">
    <source>
        <dbReference type="Proteomes" id="UP000247702"/>
    </source>
</evidence>
<evidence type="ECO:0008006" key="8">
    <source>
        <dbReference type="Google" id="ProtNLM"/>
    </source>
</evidence>
<comment type="similarity">
    <text evidence="2">Belongs to the RRP17 family.</text>
</comment>
<dbReference type="AlphaFoldDB" id="A0A2Z6Q9E9"/>
<evidence type="ECO:0000256" key="5">
    <source>
        <dbReference type="SAM" id="MobiDB-lite"/>
    </source>
</evidence>
<evidence type="ECO:0000256" key="3">
    <source>
        <dbReference type="ARBA" id="ARBA00023054"/>
    </source>
</evidence>